<dbReference type="Proteomes" id="UP000298631">
    <property type="component" value="Chromosome"/>
</dbReference>
<gene>
    <name evidence="1" type="ORF">EOK75_09520</name>
</gene>
<dbReference type="OrthoDB" id="9795163at2"/>
<evidence type="ECO:0000313" key="2">
    <source>
        <dbReference type="Proteomes" id="UP000298631"/>
    </source>
</evidence>
<dbReference type="Pfam" id="PF09929">
    <property type="entry name" value="DUF2161"/>
    <property type="match status" value="1"/>
</dbReference>
<keyword evidence="2" id="KW-1185">Reference proteome</keyword>
<protein>
    <recommendedName>
        <fullName evidence="3">DUF2161 domain-containing phosphodiesterase</fullName>
    </recommendedName>
</protein>
<organism evidence="1 2">
    <name type="scientific">Pseudorhodobacter turbinis</name>
    <dbReference type="NCBI Taxonomy" id="2500533"/>
    <lineage>
        <taxon>Bacteria</taxon>
        <taxon>Pseudomonadati</taxon>
        <taxon>Pseudomonadota</taxon>
        <taxon>Alphaproteobacteria</taxon>
        <taxon>Rhodobacterales</taxon>
        <taxon>Paracoccaceae</taxon>
        <taxon>Pseudorhodobacter</taxon>
    </lineage>
</organism>
<dbReference type="AlphaFoldDB" id="A0A4P8EHC3"/>
<name>A0A4P8EHC3_9RHOB</name>
<evidence type="ECO:0000313" key="1">
    <source>
        <dbReference type="EMBL" id="QCO55955.1"/>
    </source>
</evidence>
<dbReference type="InterPro" id="IPR018679">
    <property type="entry name" value="DUF2161"/>
</dbReference>
<reference evidence="1 2" key="1">
    <citation type="submission" date="2019-05" db="EMBL/GenBank/DDBJ databases">
        <title>Pseudorhodobacter turbinis sp. nov., isolated from the gut of the Korean turban shell.</title>
        <authorList>
            <person name="Jeong Y.-S."/>
            <person name="Kang W.-R."/>
            <person name="Bae J.-W."/>
        </authorList>
    </citation>
    <scope>NUCLEOTIDE SEQUENCE [LARGE SCALE GENOMIC DNA]</scope>
    <source>
        <strain evidence="1 2">S12M18</strain>
    </source>
</reference>
<dbReference type="KEGG" id="pseb:EOK75_09520"/>
<dbReference type="RefSeq" id="WP_137193742.1">
    <property type="nucleotide sequence ID" value="NZ_CP039964.1"/>
</dbReference>
<accession>A0A4P8EHC3</accession>
<proteinExistence type="predicted"/>
<dbReference type="EMBL" id="CP039964">
    <property type="protein sequence ID" value="QCO55955.1"/>
    <property type="molecule type" value="Genomic_DNA"/>
</dbReference>
<evidence type="ECO:0008006" key="3">
    <source>
        <dbReference type="Google" id="ProtNLM"/>
    </source>
</evidence>
<sequence>MVPKREADLYAPLKAYLIQQGYDVKAEIGDCDIMARRGDEPPVVVEMKLTFSLQLVMQGVARQGMFDHVYLAVPVSKGWKLRYRDIITLCRRLSLGLLAVGPKGVEAHLDPASYAPKIKTKAAAKLLREFDRRVGDPNEGGITGVKKMTAYRQDAIRCARHLRAGPCKAAHVAKATGVTRAGNLMRHDHYGWFERVSLGIYTLTPKGSAALHDYAGQAVEADL</sequence>